<dbReference type="Proteomes" id="UP000277864">
    <property type="component" value="Unassembled WGS sequence"/>
</dbReference>
<feature type="binding site" evidence="4">
    <location>
        <position position="143"/>
    </location>
    <ligand>
        <name>(3S)-3-hydroxy-3-methylglutaryl-CoA</name>
        <dbReference type="ChEBI" id="CHEBI:43074"/>
    </ligand>
</feature>
<feature type="active site" description="Proton donor/acceptor" evidence="3">
    <location>
        <position position="79"/>
    </location>
</feature>
<dbReference type="RefSeq" id="WP_125943334.1">
    <property type="nucleotide sequence ID" value="NZ_PXZH01000002.1"/>
</dbReference>
<evidence type="ECO:0000256" key="4">
    <source>
        <dbReference type="PIRSR" id="PIRSR611554-2"/>
    </source>
</evidence>
<evidence type="ECO:0000256" key="1">
    <source>
        <dbReference type="ARBA" id="ARBA00007061"/>
    </source>
</evidence>
<keyword evidence="2" id="KW-0808">Transferase</keyword>
<dbReference type="NCBIfam" id="TIGR01835">
    <property type="entry name" value="HMG-CoA-S_prok"/>
    <property type="match status" value="1"/>
</dbReference>
<dbReference type="GO" id="GO:0004421">
    <property type="term" value="F:hydroxymethylglutaryl-CoA synthase activity"/>
    <property type="evidence" value="ECO:0007669"/>
    <property type="project" value="InterPro"/>
</dbReference>
<dbReference type="CDD" id="cd00827">
    <property type="entry name" value="init_cond_enzymes"/>
    <property type="match status" value="1"/>
</dbReference>
<dbReference type="GO" id="GO:0006084">
    <property type="term" value="P:acetyl-CoA metabolic process"/>
    <property type="evidence" value="ECO:0007669"/>
    <property type="project" value="InterPro"/>
</dbReference>
<evidence type="ECO:0000313" key="7">
    <source>
        <dbReference type="EMBL" id="RST89511.1"/>
    </source>
</evidence>
<dbReference type="PANTHER" id="PTHR43323">
    <property type="entry name" value="3-HYDROXY-3-METHYLGLUTARYL COENZYME A SYNTHASE"/>
    <property type="match status" value="1"/>
</dbReference>
<gene>
    <name evidence="7" type="ORF">C7P63_06420</name>
</gene>
<feature type="active site" description="Acyl-thioester intermediate" evidence="3">
    <location>
        <position position="111"/>
    </location>
</feature>
<feature type="domain" description="Hydroxymethylglutaryl-coenzyme A synthase C-terminal" evidence="6">
    <location>
        <begin position="254"/>
        <end position="386"/>
    </location>
</feature>
<dbReference type="InterPro" id="IPR013528">
    <property type="entry name" value="HMG_CoA_synth_N"/>
</dbReference>
<evidence type="ECO:0000256" key="3">
    <source>
        <dbReference type="PIRSR" id="PIRSR611554-1"/>
    </source>
</evidence>
<feature type="domain" description="Hydroxymethylglutaryl-coenzyme A synthase C-terminal" evidence="6">
    <location>
        <begin position="173"/>
        <end position="249"/>
    </location>
</feature>
<dbReference type="Pfam" id="PF08540">
    <property type="entry name" value="HMG_CoA_synt_C"/>
    <property type="match status" value="2"/>
</dbReference>
<reference evidence="7 8" key="1">
    <citation type="submission" date="2018-03" db="EMBL/GenBank/DDBJ databases">
        <authorList>
            <person name="Gulvik C.A."/>
        </authorList>
    </citation>
    <scope>NUCLEOTIDE SEQUENCE [LARGE SCALE GENOMIC DNA]</scope>
    <source>
        <strain evidence="7 8">JCM 31581</strain>
    </source>
</reference>
<feature type="binding site" evidence="4">
    <location>
        <position position="242"/>
    </location>
    <ligand>
        <name>(3S)-3-hydroxy-3-methylglutaryl-CoA</name>
        <dbReference type="ChEBI" id="CHEBI:43074"/>
    </ligand>
</feature>
<dbReference type="InterPro" id="IPR016039">
    <property type="entry name" value="Thiolase-like"/>
</dbReference>
<feature type="active site" description="Proton donor/acceptor" evidence="3">
    <location>
        <position position="233"/>
    </location>
</feature>
<evidence type="ECO:0000259" key="5">
    <source>
        <dbReference type="Pfam" id="PF01154"/>
    </source>
</evidence>
<dbReference type="Gene3D" id="3.40.47.10">
    <property type="match status" value="2"/>
</dbReference>
<comment type="caution">
    <text evidence="7">The sequence shown here is derived from an EMBL/GenBank/DDBJ whole genome shotgun (WGS) entry which is preliminary data.</text>
</comment>
<feature type="domain" description="Hydroxymethylglutaryl-coenzyme A synthase N-terminal" evidence="5">
    <location>
        <begin position="3"/>
        <end position="163"/>
    </location>
</feature>
<proteinExistence type="inferred from homology"/>
<dbReference type="Pfam" id="PF01154">
    <property type="entry name" value="HMG_CoA_synt_N"/>
    <property type="match status" value="1"/>
</dbReference>
<evidence type="ECO:0000313" key="8">
    <source>
        <dbReference type="Proteomes" id="UP000277864"/>
    </source>
</evidence>
<dbReference type="PANTHER" id="PTHR43323:SF2">
    <property type="entry name" value="HYDROXYMETHYLGLUTARYL-COA SYNTHASE"/>
    <property type="match status" value="1"/>
</dbReference>
<keyword evidence="8" id="KW-1185">Reference proteome</keyword>
<dbReference type="EMBL" id="PXZH01000002">
    <property type="protein sequence ID" value="RST89511.1"/>
    <property type="molecule type" value="Genomic_DNA"/>
</dbReference>
<feature type="binding site" evidence="4">
    <location>
        <position position="29"/>
    </location>
    <ligand>
        <name>(3S)-3-hydroxy-3-methylglutaryl-CoA</name>
        <dbReference type="ChEBI" id="CHEBI:43074"/>
    </ligand>
</feature>
<accession>A0A3R9YJZ5</accession>
<dbReference type="OrthoDB" id="9769523at2"/>
<sequence>MTIGIDKLNFYTPNVYVDQVKLALARQEDPAKFTIGIGQEKMAINPLSQDIVSMGANAAYPILEETDLNQIDLVILATESGMDASKSGATTIHHLLNIQPFARAIEIKQACYSATAGIMMARDYVAAHPGRKALVIGSDIARYGLNTPGEVTQGAGAVAMLISEQPRILALEQASTMYTSDIYDFWRPVYSDTAFVDGKYSNQAYVHVFEQVYQKYCEDHQRTLADFSAICFHLPYSKMGKKALKVILEEVSEAKQASLLARYEESIQYTKQIGNIYTGSLYLGLCSLLDNSSQLKAGDKLGFFSYGSGAVGEFFVGKLQDGYTNHLMTNQQQELLASRHELSIPVYEELFETALVTDGSHQSVHSELDKGTFQLDYLDNHQRFYKKMEAE</sequence>
<dbReference type="InterPro" id="IPR011554">
    <property type="entry name" value="HMG_CoA_synthase_prok"/>
</dbReference>
<dbReference type="InterPro" id="IPR013746">
    <property type="entry name" value="HMG_CoA_synt_C_dom"/>
</dbReference>
<organism evidence="7 8">
    <name type="scientific">Vagococcus humatus</name>
    <dbReference type="NCBI Taxonomy" id="1889241"/>
    <lineage>
        <taxon>Bacteria</taxon>
        <taxon>Bacillati</taxon>
        <taxon>Bacillota</taxon>
        <taxon>Bacilli</taxon>
        <taxon>Lactobacillales</taxon>
        <taxon>Enterococcaceae</taxon>
        <taxon>Vagococcus</taxon>
    </lineage>
</organism>
<comment type="similarity">
    <text evidence="1">Belongs to the thiolase-like superfamily. HMG-CoA synthase family.</text>
</comment>
<dbReference type="SUPFAM" id="SSF53901">
    <property type="entry name" value="Thiolase-like"/>
    <property type="match status" value="2"/>
</dbReference>
<dbReference type="AlphaFoldDB" id="A0A3R9YJZ5"/>
<evidence type="ECO:0000259" key="6">
    <source>
        <dbReference type="Pfam" id="PF08540"/>
    </source>
</evidence>
<evidence type="ECO:0000256" key="2">
    <source>
        <dbReference type="ARBA" id="ARBA00022679"/>
    </source>
</evidence>
<feature type="binding site" evidence="4">
    <location>
        <position position="275"/>
    </location>
    <ligand>
        <name>(3S)-3-hydroxy-3-methylglutaryl-CoA</name>
        <dbReference type="ChEBI" id="CHEBI:43074"/>
    </ligand>
</feature>
<name>A0A3R9YJZ5_9ENTE</name>
<protein>
    <submittedName>
        <fullName evidence="7">Hydroxymethylglutaryl-CoA synthase</fullName>
    </submittedName>
</protein>